<dbReference type="Gene3D" id="3.40.50.300">
    <property type="entry name" value="P-loop containing nucleotide triphosphate hydrolases"/>
    <property type="match status" value="1"/>
</dbReference>
<dbReference type="EMBL" id="LT960612">
    <property type="protein sequence ID" value="SON52162.1"/>
    <property type="molecule type" value="Genomic_DNA"/>
</dbReference>
<dbReference type="KEGG" id="vta:B0551"/>
<dbReference type="InterPro" id="IPR030378">
    <property type="entry name" value="G_CP_dom"/>
</dbReference>
<dbReference type="InterPro" id="IPR004881">
    <property type="entry name" value="Ribosome_biogen_GTPase_RsgA"/>
</dbReference>
<evidence type="ECO:0000256" key="5">
    <source>
        <dbReference type="ARBA" id="ARBA00022741"/>
    </source>
</evidence>
<gene>
    <name evidence="10 14" type="primary">rsgA</name>
    <name evidence="14" type="ORF">VTAP4600_B0551</name>
</gene>
<name>A0A2N8ZJW5_9VIBR</name>
<evidence type="ECO:0000256" key="8">
    <source>
        <dbReference type="ARBA" id="ARBA00022884"/>
    </source>
</evidence>
<comment type="subcellular location">
    <subcellularLocation>
        <location evidence="10">Cytoplasm</location>
    </subcellularLocation>
</comment>
<dbReference type="OrthoDB" id="9809485at2"/>
<evidence type="ECO:0000256" key="3">
    <source>
        <dbReference type="ARBA" id="ARBA00022723"/>
    </source>
</evidence>
<dbReference type="SUPFAM" id="SSF52540">
    <property type="entry name" value="P-loop containing nucleoside triphosphate hydrolases"/>
    <property type="match status" value="1"/>
</dbReference>
<evidence type="ECO:0000256" key="9">
    <source>
        <dbReference type="ARBA" id="ARBA00023134"/>
    </source>
</evidence>
<dbReference type="InterPro" id="IPR010914">
    <property type="entry name" value="RsgA_GTPase_dom"/>
</dbReference>
<sequence>MNTIFTHPITLTQLGWQPFFTQQLALEDYDNCVVGRVTEHHKSGYVVATEAKTFHLDAHINLPAMTVGDWILLNSETFQFDRMLERKSLFKRKAPGPKLKEQFIAANVDTVFIVMSLNQDFNLSRVERYLALAKEAKVEPVVVLTKADLCDDADDKRAEIQNLDAFLLTEVVNALDTSTLQGLRSWCNSGQTVAFIGSSGVGKSTLVNSLIGDESQSTGGIREDDSKGRHTTTSRTLLPLPEGGLLMDTPGMRELQLSSCEEGVSETFADIETLVSQCRFSDCQHQEEPGCAVRKALDNGDIDNRRLDNYNKLLREQARNGASIAEKRSADKKFGKMCKTFMSAKKQSRHGG</sequence>
<dbReference type="PROSITE" id="PS50936">
    <property type="entry name" value="ENGC_GTPASE"/>
    <property type="match status" value="1"/>
</dbReference>
<keyword evidence="1 10" id="KW-0963">Cytoplasm</keyword>
<keyword evidence="9 10" id="KW-0342">GTP-binding</keyword>
<dbReference type="Gene3D" id="1.10.40.50">
    <property type="entry name" value="Probable gtpase engc, domain 3"/>
    <property type="match status" value="1"/>
</dbReference>
<dbReference type="EC" id="3.6.1.-" evidence="10"/>
<comment type="subunit">
    <text evidence="10">Monomer. Associates with 30S ribosomal subunit, binds 16S rRNA.</text>
</comment>
<keyword evidence="5 10" id="KW-0547">Nucleotide-binding</keyword>
<evidence type="ECO:0000256" key="2">
    <source>
        <dbReference type="ARBA" id="ARBA00022517"/>
    </source>
</evidence>
<dbReference type="Pfam" id="PF03193">
    <property type="entry name" value="RsgA_GTPase"/>
    <property type="match status" value="1"/>
</dbReference>
<feature type="domain" description="CP-type G" evidence="13">
    <location>
        <begin position="100"/>
        <end position="255"/>
    </location>
</feature>
<feature type="domain" description="EngC GTPase" evidence="12">
    <location>
        <begin position="106"/>
        <end position="253"/>
    </location>
</feature>
<proteinExistence type="inferred from homology"/>
<protein>
    <recommendedName>
        <fullName evidence="10">Small ribosomal subunit biogenesis GTPase RsgA</fullName>
        <ecNumber evidence="10">3.6.1.-</ecNumber>
    </recommendedName>
</protein>
<reference evidence="14 15" key="1">
    <citation type="submission" date="2017-10" db="EMBL/GenBank/DDBJ databases">
        <authorList>
            <person name="Banno H."/>
            <person name="Chua N.-H."/>
        </authorList>
    </citation>
    <scope>NUCLEOTIDE SEQUENCE [LARGE SCALE GENOMIC DNA]</scope>
    <source>
        <strain evidence="14">Vibrio tapetis CECT4600</strain>
    </source>
</reference>
<evidence type="ECO:0000259" key="12">
    <source>
        <dbReference type="PROSITE" id="PS50936"/>
    </source>
</evidence>
<feature type="binding site" evidence="10">
    <location>
        <position position="291"/>
    </location>
    <ligand>
        <name>Zn(2+)</name>
        <dbReference type="ChEBI" id="CHEBI:29105"/>
    </ligand>
</feature>
<dbReference type="PANTHER" id="PTHR32120">
    <property type="entry name" value="SMALL RIBOSOMAL SUBUNIT BIOGENESIS GTPASE RSGA"/>
    <property type="match status" value="1"/>
</dbReference>
<dbReference type="GO" id="GO:0005525">
    <property type="term" value="F:GTP binding"/>
    <property type="evidence" value="ECO:0007669"/>
    <property type="project" value="UniProtKB-UniRule"/>
</dbReference>
<evidence type="ECO:0000256" key="4">
    <source>
        <dbReference type="ARBA" id="ARBA00022730"/>
    </source>
</evidence>
<keyword evidence="6 10" id="KW-0378">Hydrolase</keyword>
<dbReference type="InterPro" id="IPR027417">
    <property type="entry name" value="P-loop_NTPase"/>
</dbReference>
<evidence type="ECO:0000313" key="14">
    <source>
        <dbReference type="EMBL" id="SON52162.1"/>
    </source>
</evidence>
<evidence type="ECO:0000259" key="13">
    <source>
        <dbReference type="PROSITE" id="PS51721"/>
    </source>
</evidence>
<dbReference type="RefSeq" id="WP_102524476.1">
    <property type="nucleotide sequence ID" value="NZ_LT960612.1"/>
</dbReference>
<keyword evidence="15" id="KW-1185">Reference proteome</keyword>
<keyword evidence="4 10" id="KW-0699">rRNA-binding</keyword>
<dbReference type="GO" id="GO:0046872">
    <property type="term" value="F:metal ion binding"/>
    <property type="evidence" value="ECO:0007669"/>
    <property type="project" value="UniProtKB-KW"/>
</dbReference>
<feature type="binding site" evidence="10">
    <location>
        <begin position="197"/>
        <end position="205"/>
    </location>
    <ligand>
        <name>GTP</name>
        <dbReference type="ChEBI" id="CHEBI:37565"/>
    </ligand>
</feature>
<dbReference type="AlphaFoldDB" id="A0A2N8ZJW5"/>
<feature type="binding site" evidence="10">
    <location>
        <begin position="145"/>
        <end position="148"/>
    </location>
    <ligand>
        <name>GTP</name>
        <dbReference type="ChEBI" id="CHEBI:37565"/>
    </ligand>
</feature>
<keyword evidence="7 10" id="KW-0862">Zinc</keyword>
<keyword evidence="3 10" id="KW-0479">Metal-binding</keyword>
<keyword evidence="8 10" id="KW-0694">RNA-binding</keyword>
<dbReference type="GO" id="GO:0003924">
    <property type="term" value="F:GTPase activity"/>
    <property type="evidence" value="ECO:0007669"/>
    <property type="project" value="UniProtKB-UniRule"/>
</dbReference>
<feature type="binding site" evidence="10">
    <location>
        <position position="283"/>
    </location>
    <ligand>
        <name>Zn(2+)</name>
        <dbReference type="ChEBI" id="CHEBI:29105"/>
    </ligand>
</feature>
<feature type="binding site" evidence="10">
    <location>
        <position position="285"/>
    </location>
    <ligand>
        <name>Zn(2+)</name>
        <dbReference type="ChEBI" id="CHEBI:29105"/>
    </ligand>
</feature>
<dbReference type="PROSITE" id="PS51721">
    <property type="entry name" value="G_CP"/>
    <property type="match status" value="1"/>
</dbReference>
<evidence type="ECO:0000256" key="10">
    <source>
        <dbReference type="HAMAP-Rule" id="MF_01820"/>
    </source>
</evidence>
<dbReference type="GO" id="GO:0005737">
    <property type="term" value="C:cytoplasm"/>
    <property type="evidence" value="ECO:0007669"/>
    <property type="project" value="UniProtKB-SubCell"/>
</dbReference>
<comment type="function">
    <text evidence="10">One of several proteins that assist in the late maturation steps of the functional core of the 30S ribosomal subunit. Helps release RbfA from mature subunits. May play a role in the assembly of ribosomal proteins into the subunit. Circularly permuted GTPase that catalyzes slow GTP hydrolysis, GTPase activity is stimulated by the 30S ribosomal subunit.</text>
</comment>
<evidence type="ECO:0000256" key="1">
    <source>
        <dbReference type="ARBA" id="ARBA00022490"/>
    </source>
</evidence>
<feature type="binding site" evidence="10">
    <location>
        <position position="278"/>
    </location>
    <ligand>
        <name>Zn(2+)</name>
        <dbReference type="ChEBI" id="CHEBI:29105"/>
    </ligand>
</feature>
<dbReference type="HAMAP" id="MF_01820">
    <property type="entry name" value="GTPase_RsgA"/>
    <property type="match status" value="1"/>
</dbReference>
<accession>A0A2N8ZJW5</accession>
<dbReference type="GO" id="GO:0019843">
    <property type="term" value="F:rRNA binding"/>
    <property type="evidence" value="ECO:0007669"/>
    <property type="project" value="UniProtKB-KW"/>
</dbReference>
<evidence type="ECO:0000313" key="15">
    <source>
        <dbReference type="Proteomes" id="UP000235828"/>
    </source>
</evidence>
<keyword evidence="2 10" id="KW-0690">Ribosome biogenesis</keyword>
<comment type="cofactor">
    <cofactor evidence="10">
        <name>Zn(2+)</name>
        <dbReference type="ChEBI" id="CHEBI:29105"/>
    </cofactor>
    <text evidence="10">Binds 1 zinc ion per subunit.</text>
</comment>
<evidence type="ECO:0000256" key="11">
    <source>
        <dbReference type="SAM" id="MobiDB-lite"/>
    </source>
</evidence>
<organism evidence="14 15">
    <name type="scientific">Vibrio tapetis subsp. tapetis</name>
    <dbReference type="NCBI Taxonomy" id="1671868"/>
    <lineage>
        <taxon>Bacteria</taxon>
        <taxon>Pseudomonadati</taxon>
        <taxon>Pseudomonadota</taxon>
        <taxon>Gammaproteobacteria</taxon>
        <taxon>Vibrionales</taxon>
        <taxon>Vibrionaceae</taxon>
        <taxon>Vibrio</taxon>
    </lineage>
</organism>
<dbReference type="PANTHER" id="PTHR32120:SF10">
    <property type="entry name" value="SMALL RIBOSOMAL SUBUNIT BIOGENESIS GTPASE RSGA"/>
    <property type="match status" value="1"/>
</dbReference>
<dbReference type="Proteomes" id="UP000235828">
    <property type="component" value="Chromosome B"/>
</dbReference>
<feature type="region of interest" description="Disordered" evidence="11">
    <location>
        <begin position="214"/>
        <end position="234"/>
    </location>
</feature>
<evidence type="ECO:0000256" key="6">
    <source>
        <dbReference type="ARBA" id="ARBA00022801"/>
    </source>
</evidence>
<dbReference type="CDD" id="cd01854">
    <property type="entry name" value="YjeQ_EngC"/>
    <property type="match status" value="1"/>
</dbReference>
<comment type="similarity">
    <text evidence="10">Belongs to the TRAFAC class YlqF/YawG GTPase family. RsgA subfamily.</text>
</comment>
<dbReference type="GO" id="GO:0042274">
    <property type="term" value="P:ribosomal small subunit biogenesis"/>
    <property type="evidence" value="ECO:0007669"/>
    <property type="project" value="UniProtKB-UniRule"/>
</dbReference>
<dbReference type="NCBIfam" id="TIGR00157">
    <property type="entry name" value="ribosome small subunit-dependent GTPase A"/>
    <property type="match status" value="1"/>
</dbReference>
<evidence type="ECO:0000256" key="7">
    <source>
        <dbReference type="ARBA" id="ARBA00022833"/>
    </source>
</evidence>